<reference evidence="1" key="1">
    <citation type="submission" date="2023-10" db="EMBL/GenBank/DDBJ databases">
        <authorList>
            <person name="Rodriguez Cubillos JULIANA M."/>
            <person name="De Vega J."/>
        </authorList>
    </citation>
    <scope>NUCLEOTIDE SEQUENCE</scope>
</reference>
<keyword evidence="2" id="KW-1185">Reference proteome</keyword>
<organism evidence="1 2">
    <name type="scientific">Trifolium pratense</name>
    <name type="common">Red clover</name>
    <dbReference type="NCBI Taxonomy" id="57577"/>
    <lineage>
        <taxon>Eukaryota</taxon>
        <taxon>Viridiplantae</taxon>
        <taxon>Streptophyta</taxon>
        <taxon>Embryophyta</taxon>
        <taxon>Tracheophyta</taxon>
        <taxon>Spermatophyta</taxon>
        <taxon>Magnoliopsida</taxon>
        <taxon>eudicotyledons</taxon>
        <taxon>Gunneridae</taxon>
        <taxon>Pentapetalae</taxon>
        <taxon>rosids</taxon>
        <taxon>fabids</taxon>
        <taxon>Fabales</taxon>
        <taxon>Fabaceae</taxon>
        <taxon>Papilionoideae</taxon>
        <taxon>50 kb inversion clade</taxon>
        <taxon>NPAAA clade</taxon>
        <taxon>Hologalegina</taxon>
        <taxon>IRL clade</taxon>
        <taxon>Trifolieae</taxon>
        <taxon>Trifolium</taxon>
    </lineage>
</organism>
<protein>
    <submittedName>
        <fullName evidence="1">Uncharacterized protein</fullName>
    </submittedName>
</protein>
<dbReference type="EMBL" id="CASHSV030000206">
    <property type="protein sequence ID" value="CAJ2653605.1"/>
    <property type="molecule type" value="Genomic_DNA"/>
</dbReference>
<comment type="caution">
    <text evidence="1">The sequence shown here is derived from an EMBL/GenBank/DDBJ whole genome shotgun (WGS) entry which is preliminary data.</text>
</comment>
<proteinExistence type="predicted"/>
<dbReference type="Proteomes" id="UP001177021">
    <property type="component" value="Unassembled WGS sequence"/>
</dbReference>
<accession>A0ACB0KCP7</accession>
<gene>
    <name evidence="1" type="ORF">MILVUS5_LOCUS20913</name>
</gene>
<evidence type="ECO:0000313" key="1">
    <source>
        <dbReference type="EMBL" id="CAJ2653605.1"/>
    </source>
</evidence>
<sequence length="1314" mass="149821">MANNARPLRDYAVPSEEEPHSSIAPPNIEARNFELKPALLQIVQQNQFSGSPTEDPNLHLSVFVQYADTIKANGVDPEAIRLRLFPFSLRDRARAWLQALPSNSITTWNELKKQFLARYFPPSKTAMLRAQINGFRQKDGESLFEAWERYKDMMRLCPHHGLEQWLIIHTFYNGLLYNTRLTIDAAAGGALMDKPYQEATQLIENMAQNHYQWGSERAAIEKSQTKGGMYEVSGIDHVNAKVEALTQKLESLTLPTTSTVAAIQPNCEVCGVPGHVPSDCAILAGLDQVHYAALSNNYNPGYKNHPNLSYRNNNTLNPTQAPPGYQKQGAQPAAPYPPRKSNFDIMMEKFLNQNIHTNELVKQLATKVDALATHNKMLETQISQVAQQQAQQQATIAAPAGTFPGQPEPNPKGYANAIHAIITRSGKELQGPPDSGVKNSESAKITNKEAESSEPPKEPERESENPQLGDKEGTTKKLTPAAPPVYKTPIPFPQRLAKTKTEGHFKKFVELLKQLNITIPFSEAITQMPTYSKFLKEILSNKRKLDEDSTVALTEECNAKASREHQRRINPILSEVVKKEVLKLLDAGIIYQISDSKWVSPVHVVPKKGGLTVVKNEKGESVPKRVESGYRMCIDYRKLNKATRKDHFPLPFIDQMLERLAKHSYFCYLDGYSGFFQIPIHPDDQEKTTFTCPVGTFAYRRMPFGLCNAPATFQRCMMAIFADFINNIMEVFMDDFSVYGESFEGCLANLELVLQRCVKVNLVLNWEKCHFMVREGLVLGHIVSNRGIEVDKAKIEVIENLQPPKTIRDIRSFLGHAGFYRRFIKDFSKITKPLTELLMKDAEFIFDDKCMEAFQLLKQALISAPIMQPPDWSEPFEIMCDASDYAVGAVLGQRKDKKLHVIYYASRTLDAAQLNYATTEKELLAVVFAIDKFRSYLVGSKIIIYTDHAAIRYLMSKKDAKPRLLRWILLLQEFDLEIKDKKGIENTVADHLSRLDDIRKEHIPINDDFPCDRLIAQLDFSFGEEKAGKEEIETALVQTTAPWYADYVNYIAAGIIPPELSYQQKKKFFHNVKQFYWDEPLLFKRGVDGIFRRCIPEEEMEIATPYHPQTSGQVEVSNREIKSILEKTVSTSRKDWAAKLDDALWAYRTAYKTPIGTTPFRLVYGKSCHLPVELEHKAYWAVKALNMDYQAAGRKMILELHELEELRLDAYENAKIYKERTKKWHDGHILRKEFKEGELVLLFNSRLRLFPGKLRSRWSGPFKITRVFKNGAVEVKNGSNETFIVNGQRLKHYYFPNDRDHYSSLKLDDLPPET</sequence>
<evidence type="ECO:0000313" key="2">
    <source>
        <dbReference type="Proteomes" id="UP001177021"/>
    </source>
</evidence>
<name>A0ACB0KCP7_TRIPR</name>